<keyword evidence="8" id="KW-1185">Reference proteome</keyword>
<keyword evidence="2" id="KW-0067">ATP-binding</keyword>
<keyword evidence="5" id="KW-0804">Transcription</keyword>
<comment type="caution">
    <text evidence="7">The sequence shown here is derived from an EMBL/GenBank/DDBJ whole genome shotgun (WGS) entry which is preliminary data.</text>
</comment>
<dbReference type="InterPro" id="IPR025944">
    <property type="entry name" value="Sigma_54_int_dom_CS"/>
</dbReference>
<dbReference type="InterPro" id="IPR058031">
    <property type="entry name" value="AAA_lid_NorR"/>
</dbReference>
<dbReference type="InterPro" id="IPR002197">
    <property type="entry name" value="HTH_Fis"/>
</dbReference>
<sequence>MLRDPALEGVDTGREAICRGRVQRRRMPGCNGVRDFIHWVVAGDRTAATLPSSLGERGWRACVVSSAEAVPDLSADGGGHCCAGLVDLRGCHGPAPASLQHIRDVLGSGRAWVAGLSPGQVRLDVVRKLVRDHCHDYVVLPCEDGLLATVLGHAHGMARLGGRDDVLAAPAPSLDGMIGDSAAMQLLYRHLRRVALTGAPVCIGGETGTGKELAAAAIHRHSARRDGALVVINCGAIPDSLLQSELFGFERGAFTGAIQRKRGRFEHADGGTLFLDEIGDLPLESQASLLRFLEQGTIQRLGGHEDIAVDARIICATHVDLGEAVERGRFRDDLYHRLRVIELHMPPLRERDGDIALLAAWALARHVGEGGSHVRGFTLDALRAMHDHPWPGNIRELVNRVRQAVVMAEGPRITARDLRLADAPVAMQTLGEARSEGERVAIERALARNGRRLQAAARDLGISRVTLYRLMNRHGLRGQADGTGTG</sequence>
<evidence type="ECO:0000256" key="2">
    <source>
        <dbReference type="ARBA" id="ARBA00022840"/>
    </source>
</evidence>
<name>A0ABQ2EFF3_9GAMM</name>
<evidence type="ECO:0000313" key="7">
    <source>
        <dbReference type="EMBL" id="GGK09539.1"/>
    </source>
</evidence>
<keyword evidence="3" id="KW-0805">Transcription regulation</keyword>
<dbReference type="Gene3D" id="1.10.10.60">
    <property type="entry name" value="Homeodomain-like"/>
    <property type="match status" value="1"/>
</dbReference>
<evidence type="ECO:0000313" key="8">
    <source>
        <dbReference type="Proteomes" id="UP000599009"/>
    </source>
</evidence>
<proteinExistence type="predicted"/>
<dbReference type="PROSITE" id="PS00688">
    <property type="entry name" value="SIGMA54_INTERACT_3"/>
    <property type="match status" value="1"/>
</dbReference>
<dbReference type="Gene3D" id="1.10.8.60">
    <property type="match status" value="1"/>
</dbReference>
<evidence type="ECO:0000256" key="4">
    <source>
        <dbReference type="ARBA" id="ARBA00023125"/>
    </source>
</evidence>
<dbReference type="CDD" id="cd00009">
    <property type="entry name" value="AAA"/>
    <property type="match status" value="1"/>
</dbReference>
<evidence type="ECO:0000256" key="3">
    <source>
        <dbReference type="ARBA" id="ARBA00023015"/>
    </source>
</evidence>
<dbReference type="InterPro" id="IPR003593">
    <property type="entry name" value="AAA+_ATPase"/>
</dbReference>
<dbReference type="EMBL" id="BMME01000001">
    <property type="protein sequence ID" value="GGK09539.1"/>
    <property type="molecule type" value="Genomic_DNA"/>
</dbReference>
<accession>A0ABQ2EFF3</accession>
<dbReference type="Pfam" id="PF02954">
    <property type="entry name" value="HTH_8"/>
    <property type="match status" value="1"/>
</dbReference>
<dbReference type="InterPro" id="IPR025943">
    <property type="entry name" value="Sigma_54_int_dom_ATP-bd_2"/>
</dbReference>
<dbReference type="PANTHER" id="PTHR32071">
    <property type="entry name" value="TRANSCRIPTIONAL REGULATORY PROTEIN"/>
    <property type="match status" value="1"/>
</dbReference>
<dbReference type="InterPro" id="IPR009057">
    <property type="entry name" value="Homeodomain-like_sf"/>
</dbReference>
<dbReference type="SMART" id="SM00382">
    <property type="entry name" value="AAA"/>
    <property type="match status" value="1"/>
</dbReference>
<protein>
    <submittedName>
        <fullName evidence="7">Sigma-54-dependent Fis family transcriptional regulator</fullName>
    </submittedName>
</protein>
<dbReference type="PANTHER" id="PTHR32071:SF120">
    <property type="entry name" value="TRANSCRIPTIONAL REGULATOR-RELATED"/>
    <property type="match status" value="1"/>
</dbReference>
<dbReference type="InterPro" id="IPR002078">
    <property type="entry name" value="Sigma_54_int"/>
</dbReference>
<organism evidence="7 8">
    <name type="scientific">Luteimonas terricola</name>
    <dbReference type="NCBI Taxonomy" id="645597"/>
    <lineage>
        <taxon>Bacteria</taxon>
        <taxon>Pseudomonadati</taxon>
        <taxon>Pseudomonadota</taxon>
        <taxon>Gammaproteobacteria</taxon>
        <taxon>Lysobacterales</taxon>
        <taxon>Lysobacteraceae</taxon>
        <taxon>Luteimonas</taxon>
    </lineage>
</organism>
<dbReference type="PROSITE" id="PS50045">
    <property type="entry name" value="SIGMA54_INTERACT_4"/>
    <property type="match status" value="1"/>
</dbReference>
<gene>
    <name evidence="7" type="ORF">GCM10011394_18730</name>
</gene>
<dbReference type="Pfam" id="PF20161">
    <property type="entry name" value="VpsR"/>
    <property type="match status" value="1"/>
</dbReference>
<dbReference type="Pfam" id="PF25601">
    <property type="entry name" value="AAA_lid_14"/>
    <property type="match status" value="1"/>
</dbReference>
<dbReference type="InterPro" id="IPR027417">
    <property type="entry name" value="P-loop_NTPase"/>
</dbReference>
<dbReference type="SUPFAM" id="SSF52540">
    <property type="entry name" value="P-loop containing nucleoside triphosphate hydrolases"/>
    <property type="match status" value="1"/>
</dbReference>
<keyword evidence="1" id="KW-0547">Nucleotide-binding</keyword>
<dbReference type="Proteomes" id="UP000599009">
    <property type="component" value="Unassembled WGS sequence"/>
</dbReference>
<dbReference type="SUPFAM" id="SSF46689">
    <property type="entry name" value="Homeodomain-like"/>
    <property type="match status" value="1"/>
</dbReference>
<dbReference type="PROSITE" id="PS00676">
    <property type="entry name" value="SIGMA54_INTERACT_2"/>
    <property type="match status" value="1"/>
</dbReference>
<evidence type="ECO:0000256" key="1">
    <source>
        <dbReference type="ARBA" id="ARBA00022741"/>
    </source>
</evidence>
<feature type="domain" description="Sigma-54 factor interaction" evidence="6">
    <location>
        <begin position="177"/>
        <end position="406"/>
    </location>
</feature>
<dbReference type="InterPro" id="IPR045343">
    <property type="entry name" value="VpsR"/>
</dbReference>
<dbReference type="Pfam" id="PF00158">
    <property type="entry name" value="Sigma54_activat"/>
    <property type="match status" value="1"/>
</dbReference>
<evidence type="ECO:0000259" key="6">
    <source>
        <dbReference type="PROSITE" id="PS50045"/>
    </source>
</evidence>
<reference evidence="8" key="1">
    <citation type="journal article" date="2019" name="Int. J. Syst. Evol. Microbiol.">
        <title>The Global Catalogue of Microorganisms (GCM) 10K type strain sequencing project: providing services to taxonomists for standard genome sequencing and annotation.</title>
        <authorList>
            <consortium name="The Broad Institute Genomics Platform"/>
            <consortium name="The Broad Institute Genome Sequencing Center for Infectious Disease"/>
            <person name="Wu L."/>
            <person name="Ma J."/>
        </authorList>
    </citation>
    <scope>NUCLEOTIDE SEQUENCE [LARGE SCALE GENOMIC DNA]</scope>
    <source>
        <strain evidence="8">CGMCC 1.8985</strain>
    </source>
</reference>
<keyword evidence="4" id="KW-0238">DNA-binding</keyword>
<evidence type="ECO:0000256" key="5">
    <source>
        <dbReference type="ARBA" id="ARBA00023163"/>
    </source>
</evidence>
<dbReference type="Gene3D" id="3.40.50.300">
    <property type="entry name" value="P-loop containing nucleotide triphosphate hydrolases"/>
    <property type="match status" value="1"/>
</dbReference>